<dbReference type="AlphaFoldDB" id="A0A210QXD8"/>
<feature type="chain" id="PRO_5012577921" evidence="2">
    <location>
        <begin position="23"/>
        <end position="782"/>
    </location>
</feature>
<keyword evidence="2" id="KW-0732">Signal</keyword>
<feature type="transmembrane region" description="Helical" evidence="1">
    <location>
        <begin position="555"/>
        <end position="577"/>
    </location>
</feature>
<feature type="transmembrane region" description="Helical" evidence="1">
    <location>
        <begin position="738"/>
        <end position="762"/>
    </location>
</feature>
<evidence type="ECO:0000313" key="4">
    <source>
        <dbReference type="EMBL" id="OWF53373.1"/>
    </source>
</evidence>
<dbReference type="PANTHER" id="PTHR11161">
    <property type="entry name" value="O-ACYLTRANSFERASE"/>
    <property type="match status" value="1"/>
</dbReference>
<feature type="transmembrane region" description="Helical" evidence="1">
    <location>
        <begin position="675"/>
        <end position="695"/>
    </location>
</feature>
<feature type="transmembrane region" description="Helical" evidence="1">
    <location>
        <begin position="597"/>
        <end position="619"/>
    </location>
</feature>
<evidence type="ECO:0000259" key="3">
    <source>
        <dbReference type="SMART" id="SM00703"/>
    </source>
</evidence>
<sequence length="782" mass="87162">MRTLLAVGTVLVLVFCFGDVYSDATAAKPTIQNQDYFSLLEKGIEVLLSNVSSTQSLSQLSNLASLFPAMNVQNVQKILHSLNVPIPSGPQFNATLKLLQSTGQSVASKFTSGQKSYKMLSPACSSAMGMLGSQFLAQKQWALKMVDSWGKPRAGLLEGNVKWRGMYDECMNTVAEIDGKVVFEPNSCGVNIPTSISGPSGNVNIVIRMCLPSVCTGGDPYFIADSILALIPTTPPLTANFGWCQEEPEYDLRTTITICVCGAFLALMTLATLFDVFVVRQQQKKTTKTPIETEFNKNGIIPVTVIGEGNSPQNVEDNSPVKNGTIQTNGYSIDNVPAVETKYTGLCSKLLLSFSVWTNGRKLLSAKQTGGTMGAINGIRFLSMTWVILGHTYIFLLLQGALVNTAPFASQMLKRRSFMAITNALLSVDTFFTLSGLLVAYVFMKEMKREKGRINWFMFYFHRFWRLTPPYMMVMMLDIVLFRYLGDGPMWSVTGLETDYCKDSWWTNLIYVNNLVKTDKMCFGWSWYLANDMQFYVISPIILVPLYFSKKIGSAIAVLFLLGTTIASGVISKTYELPSTQYSMVPNPHSGDYFEKYYIKPYCRMGPYIIGMMTGYILYRTKGKYNMKPPVSLFIWIVMTTLACLVIYGVYDETSGKTAMSVNVAALYNAVHKTLWGVCVSWVIFACVTGNGGYINTILSWSPFVPLGRLTYCAYLVHPIIIFVYIRSLRQAVYATDFVMIYQFLGHLVTAYGVAFVVSLTFESPMMGLERAIFRRGKKKNQ</sequence>
<feature type="transmembrane region" description="Helical" evidence="1">
    <location>
        <begin position="525"/>
        <end position="548"/>
    </location>
</feature>
<dbReference type="Pfam" id="PF01757">
    <property type="entry name" value="Acyl_transf_3"/>
    <property type="match status" value="1"/>
</dbReference>
<feature type="transmembrane region" description="Helical" evidence="1">
    <location>
        <begin position="418"/>
        <end position="443"/>
    </location>
</feature>
<keyword evidence="1" id="KW-0472">Membrane</keyword>
<dbReference type="EMBL" id="NEDP02001363">
    <property type="protein sequence ID" value="OWF53373.1"/>
    <property type="molecule type" value="Genomic_DNA"/>
</dbReference>
<feature type="domain" description="Nose resistant-to-fluoxetine protein N-terminal" evidence="3">
    <location>
        <begin position="121"/>
        <end position="246"/>
    </location>
</feature>
<dbReference type="Proteomes" id="UP000242188">
    <property type="component" value="Unassembled WGS sequence"/>
</dbReference>
<gene>
    <name evidence="4" type="ORF">KP79_PYT21612</name>
</gene>
<proteinExistence type="predicted"/>
<evidence type="ECO:0000256" key="2">
    <source>
        <dbReference type="SAM" id="SignalP"/>
    </source>
</evidence>
<evidence type="ECO:0000313" key="5">
    <source>
        <dbReference type="Proteomes" id="UP000242188"/>
    </source>
</evidence>
<dbReference type="Pfam" id="PF20146">
    <property type="entry name" value="NRF"/>
    <property type="match status" value="1"/>
</dbReference>
<dbReference type="InterPro" id="IPR002656">
    <property type="entry name" value="Acyl_transf_3_dom"/>
</dbReference>
<reference evidence="4 5" key="1">
    <citation type="journal article" date="2017" name="Nat. Ecol. Evol.">
        <title>Scallop genome provides insights into evolution of bilaterian karyotype and development.</title>
        <authorList>
            <person name="Wang S."/>
            <person name="Zhang J."/>
            <person name="Jiao W."/>
            <person name="Li J."/>
            <person name="Xun X."/>
            <person name="Sun Y."/>
            <person name="Guo X."/>
            <person name="Huan P."/>
            <person name="Dong B."/>
            <person name="Zhang L."/>
            <person name="Hu X."/>
            <person name="Sun X."/>
            <person name="Wang J."/>
            <person name="Zhao C."/>
            <person name="Wang Y."/>
            <person name="Wang D."/>
            <person name="Huang X."/>
            <person name="Wang R."/>
            <person name="Lv J."/>
            <person name="Li Y."/>
            <person name="Zhang Z."/>
            <person name="Liu B."/>
            <person name="Lu W."/>
            <person name="Hui Y."/>
            <person name="Liang J."/>
            <person name="Zhou Z."/>
            <person name="Hou R."/>
            <person name="Li X."/>
            <person name="Liu Y."/>
            <person name="Li H."/>
            <person name="Ning X."/>
            <person name="Lin Y."/>
            <person name="Zhao L."/>
            <person name="Xing Q."/>
            <person name="Dou J."/>
            <person name="Li Y."/>
            <person name="Mao J."/>
            <person name="Guo H."/>
            <person name="Dou H."/>
            <person name="Li T."/>
            <person name="Mu C."/>
            <person name="Jiang W."/>
            <person name="Fu Q."/>
            <person name="Fu X."/>
            <person name="Miao Y."/>
            <person name="Liu J."/>
            <person name="Yu Q."/>
            <person name="Li R."/>
            <person name="Liao H."/>
            <person name="Li X."/>
            <person name="Kong Y."/>
            <person name="Jiang Z."/>
            <person name="Chourrout D."/>
            <person name="Li R."/>
            <person name="Bao Z."/>
        </authorList>
    </citation>
    <scope>NUCLEOTIDE SEQUENCE [LARGE SCALE GENOMIC DNA]</scope>
    <source>
        <strain evidence="4 5">PY_sf001</strain>
    </source>
</reference>
<protein>
    <submittedName>
        <fullName evidence="4">Nose resistant to fluoxetine protein 6</fullName>
    </submittedName>
</protein>
<keyword evidence="1" id="KW-1133">Transmembrane helix</keyword>
<name>A0A210QXD8_MIZYE</name>
<keyword evidence="1" id="KW-0812">Transmembrane</keyword>
<dbReference type="SMART" id="SM00703">
    <property type="entry name" value="NRF"/>
    <property type="match status" value="1"/>
</dbReference>
<feature type="signal peptide" evidence="2">
    <location>
        <begin position="1"/>
        <end position="22"/>
    </location>
</feature>
<feature type="transmembrane region" description="Helical" evidence="1">
    <location>
        <begin position="631"/>
        <end position="651"/>
    </location>
</feature>
<feature type="transmembrane region" description="Helical" evidence="1">
    <location>
        <begin position="707"/>
        <end position="726"/>
    </location>
</feature>
<dbReference type="OrthoDB" id="207378at2759"/>
<feature type="transmembrane region" description="Helical" evidence="1">
    <location>
        <begin position="381"/>
        <end position="398"/>
    </location>
</feature>
<dbReference type="GO" id="GO:0016747">
    <property type="term" value="F:acyltransferase activity, transferring groups other than amino-acyl groups"/>
    <property type="evidence" value="ECO:0007669"/>
    <property type="project" value="InterPro"/>
</dbReference>
<dbReference type="PANTHER" id="PTHR11161:SF0">
    <property type="entry name" value="O-ACYLTRANSFERASE LIKE PROTEIN"/>
    <property type="match status" value="1"/>
</dbReference>
<comment type="caution">
    <text evidence="4">The sequence shown here is derived from an EMBL/GenBank/DDBJ whole genome shotgun (WGS) entry which is preliminary data.</text>
</comment>
<keyword evidence="5" id="KW-1185">Reference proteome</keyword>
<dbReference type="InterPro" id="IPR006621">
    <property type="entry name" value="Nose-resist-to-fluoxetine_N"/>
</dbReference>
<feature type="transmembrane region" description="Helical" evidence="1">
    <location>
        <begin position="464"/>
        <end position="485"/>
    </location>
</feature>
<accession>A0A210QXD8</accession>
<dbReference type="InterPro" id="IPR052728">
    <property type="entry name" value="O2_lipid_transport_reg"/>
</dbReference>
<organism evidence="4 5">
    <name type="scientific">Mizuhopecten yessoensis</name>
    <name type="common">Japanese scallop</name>
    <name type="synonym">Patinopecten yessoensis</name>
    <dbReference type="NCBI Taxonomy" id="6573"/>
    <lineage>
        <taxon>Eukaryota</taxon>
        <taxon>Metazoa</taxon>
        <taxon>Spiralia</taxon>
        <taxon>Lophotrochozoa</taxon>
        <taxon>Mollusca</taxon>
        <taxon>Bivalvia</taxon>
        <taxon>Autobranchia</taxon>
        <taxon>Pteriomorphia</taxon>
        <taxon>Pectinida</taxon>
        <taxon>Pectinoidea</taxon>
        <taxon>Pectinidae</taxon>
        <taxon>Mizuhopecten</taxon>
    </lineage>
</organism>
<evidence type="ECO:0000256" key="1">
    <source>
        <dbReference type="SAM" id="Phobius"/>
    </source>
</evidence>
<feature type="transmembrane region" description="Helical" evidence="1">
    <location>
        <begin position="255"/>
        <end position="278"/>
    </location>
</feature>